<name>A0AAP8QDS2_BRELA</name>
<reference evidence="1 2" key="1">
    <citation type="submission" date="2018-02" db="EMBL/GenBank/DDBJ databases">
        <title>Comparative analysis of genomes of three Brevibacillus laterosporus strains producers of potent antimicrobials isolated from silage.</title>
        <authorList>
            <person name="Kojic M."/>
            <person name="Miljkovic M."/>
            <person name="Studholme D."/>
            <person name="Filipic B."/>
        </authorList>
    </citation>
    <scope>NUCLEOTIDE SEQUENCE [LARGE SCALE GENOMIC DNA]</scope>
    <source>
        <strain evidence="1 2">BGSP11</strain>
    </source>
</reference>
<protein>
    <submittedName>
        <fullName evidence="1">Uncharacterized protein</fullName>
    </submittedName>
</protein>
<dbReference type="Proteomes" id="UP000239759">
    <property type="component" value="Unassembled WGS sequence"/>
</dbReference>
<comment type="caution">
    <text evidence="1">The sequence shown here is derived from an EMBL/GenBank/DDBJ whole genome shotgun (WGS) entry which is preliminary data.</text>
</comment>
<organism evidence="1 2">
    <name type="scientific">Brevibacillus laterosporus</name>
    <name type="common">Bacillus laterosporus</name>
    <dbReference type="NCBI Taxonomy" id="1465"/>
    <lineage>
        <taxon>Bacteria</taxon>
        <taxon>Bacillati</taxon>
        <taxon>Bacillota</taxon>
        <taxon>Bacilli</taxon>
        <taxon>Bacillales</taxon>
        <taxon>Paenibacillaceae</taxon>
        <taxon>Brevibacillus</taxon>
    </lineage>
</organism>
<sequence>MPSFYVTMFISHATEASLLDQKRGSIDLFFIQKHERMYYNDKRYIPKQMIISVSYIQALPSSSISHNVSRIFSFTVFLDARVLGLSTYEIGEKQSLSSYGIFKLNICYMSKGEENNLWIKKRNRS</sequence>
<gene>
    <name evidence="1" type="ORF">C4A77_09325</name>
</gene>
<proteinExistence type="predicted"/>
<evidence type="ECO:0000313" key="2">
    <source>
        <dbReference type="Proteomes" id="UP000239759"/>
    </source>
</evidence>
<accession>A0AAP8QDS2</accession>
<dbReference type="AlphaFoldDB" id="A0AAP8QDS2"/>
<dbReference type="EMBL" id="PRKQ01000009">
    <property type="protein sequence ID" value="PPB05730.1"/>
    <property type="molecule type" value="Genomic_DNA"/>
</dbReference>
<evidence type="ECO:0000313" key="1">
    <source>
        <dbReference type="EMBL" id="PPB05730.1"/>
    </source>
</evidence>